<accession>A0ABT3SVS2</accession>
<dbReference type="Proteomes" id="UP001143307">
    <property type="component" value="Unassembled WGS sequence"/>
</dbReference>
<dbReference type="InterPro" id="IPR042099">
    <property type="entry name" value="ANL_N_sf"/>
</dbReference>
<dbReference type="RefSeq" id="WP_279252844.1">
    <property type="nucleotide sequence ID" value="NZ_SHNP01000003.1"/>
</dbReference>
<comment type="similarity">
    <text evidence="1">Belongs to the ATP-dependent AMP-binding enzyme family.</text>
</comment>
<protein>
    <submittedName>
        <fullName evidence="5">(2,3-dihydroxybenzoyl)adenylate synthase</fullName>
    </submittedName>
</protein>
<evidence type="ECO:0000313" key="6">
    <source>
        <dbReference type="Proteomes" id="UP001143307"/>
    </source>
</evidence>
<dbReference type="InterPro" id="IPR000873">
    <property type="entry name" value="AMP-dep_synth/lig_dom"/>
</dbReference>
<feature type="domain" description="AMP-dependent synthetase/ligase" evidence="3">
    <location>
        <begin position="40"/>
        <end position="398"/>
    </location>
</feature>
<dbReference type="PROSITE" id="PS00455">
    <property type="entry name" value="AMP_BINDING"/>
    <property type="match status" value="1"/>
</dbReference>
<feature type="domain" description="AMP-binding enzyme C-terminal" evidence="4">
    <location>
        <begin position="449"/>
        <end position="526"/>
    </location>
</feature>
<dbReference type="CDD" id="cd04433">
    <property type="entry name" value="AFD_class_I"/>
    <property type="match status" value="1"/>
</dbReference>
<dbReference type="EMBL" id="SHNP01000003">
    <property type="protein sequence ID" value="MCX2974025.1"/>
    <property type="molecule type" value="Genomic_DNA"/>
</dbReference>
<gene>
    <name evidence="5" type="ORF">EYC87_10575</name>
</gene>
<dbReference type="PANTHER" id="PTHR43201:SF5">
    <property type="entry name" value="MEDIUM-CHAIN ACYL-COA LIGASE ACSF2, MITOCHONDRIAL"/>
    <property type="match status" value="1"/>
</dbReference>
<keyword evidence="2" id="KW-0436">Ligase</keyword>
<dbReference type="PANTHER" id="PTHR43201">
    <property type="entry name" value="ACYL-COA SYNTHETASE"/>
    <property type="match status" value="1"/>
</dbReference>
<dbReference type="SUPFAM" id="SSF56801">
    <property type="entry name" value="Acetyl-CoA synthetase-like"/>
    <property type="match status" value="1"/>
</dbReference>
<dbReference type="Gene3D" id="3.30.300.30">
    <property type="match status" value="1"/>
</dbReference>
<dbReference type="InterPro" id="IPR025110">
    <property type="entry name" value="AMP-bd_C"/>
</dbReference>
<name>A0ABT3SVS2_9GAMM</name>
<comment type="caution">
    <text evidence="5">The sequence shown here is derived from an EMBL/GenBank/DDBJ whole genome shotgun (WGS) entry which is preliminary data.</text>
</comment>
<dbReference type="Pfam" id="PF00501">
    <property type="entry name" value="AMP-binding"/>
    <property type="match status" value="1"/>
</dbReference>
<dbReference type="Pfam" id="PF13193">
    <property type="entry name" value="AMP-binding_C"/>
    <property type="match status" value="1"/>
</dbReference>
<dbReference type="InterPro" id="IPR045851">
    <property type="entry name" value="AMP-bd_C_sf"/>
</dbReference>
<reference evidence="5" key="1">
    <citation type="submission" date="2019-02" db="EMBL/GenBank/DDBJ databases">
        <authorList>
            <person name="Li S.-H."/>
        </authorList>
    </citation>
    <scope>NUCLEOTIDE SEQUENCE</scope>
    <source>
        <strain evidence="5">IMCC8485</strain>
    </source>
</reference>
<keyword evidence="6" id="KW-1185">Reference proteome</keyword>
<sequence length="542" mass="58464">MRTSPEHRINELTASGHWGSETLHSLLAKNAGDKPSALAVKDQPNRAVLTDDEPLSLTWAELEAASTNLADQFGALGLVEDEAVIVQLPNVAELMVVYYAASMLGLIVSPVPVQYGSHELQMLADALQAKTVITMPRLGNVELANRARQALPRLSVLEFGSDLVIDTSEPCIGATLPADDANRILSICWTSGTTGTPKGVPRSHNMWMASGRCSAQAGSMTGEDILLNPFPLVNMAALGGFLFPAALVGAAIVLHHPLDPPLFLQQLQDESATFTIAPPALLNQLAKTPQMWRQFDFSALRRIGSGSAPLAPSMIETFDRDYQKAIVNFYGSNEGISLFSTPETAPGPDVRASMFRKPESGALVATKVADPTSGKLLDEVGESGELLISGATVFDGYYASDNQDVFAKDGYFRSGDLVEICGDSGNYYRIVGRCKDIINRGGMKVSPAELDVALEHHPAVVEAAVCAYPDERLGEKICAVLVLQADAVVPKLEELQQFLLSQGFAKFKLPERIEVIKQLPRNHLGKVQRFVLQDALTENQES</sequence>
<evidence type="ECO:0000256" key="2">
    <source>
        <dbReference type="ARBA" id="ARBA00022598"/>
    </source>
</evidence>
<organism evidence="5 6">
    <name type="scientific">Candidatus Seongchinamella marina</name>
    <dbReference type="NCBI Taxonomy" id="2518990"/>
    <lineage>
        <taxon>Bacteria</taxon>
        <taxon>Pseudomonadati</taxon>
        <taxon>Pseudomonadota</taxon>
        <taxon>Gammaproteobacteria</taxon>
        <taxon>Cellvibrionales</taxon>
        <taxon>Halieaceae</taxon>
        <taxon>Seongchinamella</taxon>
    </lineage>
</organism>
<proteinExistence type="inferred from homology"/>
<dbReference type="Gene3D" id="3.40.50.12780">
    <property type="entry name" value="N-terminal domain of ligase-like"/>
    <property type="match status" value="1"/>
</dbReference>
<evidence type="ECO:0000259" key="3">
    <source>
        <dbReference type="Pfam" id="PF00501"/>
    </source>
</evidence>
<evidence type="ECO:0000256" key="1">
    <source>
        <dbReference type="ARBA" id="ARBA00006432"/>
    </source>
</evidence>
<evidence type="ECO:0000259" key="4">
    <source>
        <dbReference type="Pfam" id="PF13193"/>
    </source>
</evidence>
<evidence type="ECO:0000313" key="5">
    <source>
        <dbReference type="EMBL" id="MCX2974025.1"/>
    </source>
</evidence>
<dbReference type="InterPro" id="IPR020845">
    <property type="entry name" value="AMP-binding_CS"/>
</dbReference>